<dbReference type="eggNOG" id="ENOG502QWNG">
    <property type="taxonomic scope" value="Eukaryota"/>
</dbReference>
<dbReference type="EMBL" id="KB822719">
    <property type="protein sequence ID" value="ETN41667.1"/>
    <property type="molecule type" value="Genomic_DNA"/>
</dbReference>
<organism evidence="1 2">
    <name type="scientific">Cyphellophora europaea (strain CBS 101466)</name>
    <name type="common">Phialophora europaea</name>
    <dbReference type="NCBI Taxonomy" id="1220924"/>
    <lineage>
        <taxon>Eukaryota</taxon>
        <taxon>Fungi</taxon>
        <taxon>Dikarya</taxon>
        <taxon>Ascomycota</taxon>
        <taxon>Pezizomycotina</taxon>
        <taxon>Eurotiomycetes</taxon>
        <taxon>Chaetothyriomycetidae</taxon>
        <taxon>Chaetothyriales</taxon>
        <taxon>Cyphellophoraceae</taxon>
        <taxon>Cyphellophora</taxon>
    </lineage>
</organism>
<gene>
    <name evidence="1" type="ORF">HMPREF1541_03603</name>
</gene>
<dbReference type="HOGENOM" id="CLU_054799_0_0_1"/>
<dbReference type="SUPFAM" id="SSF53335">
    <property type="entry name" value="S-adenosyl-L-methionine-dependent methyltransferases"/>
    <property type="match status" value="1"/>
</dbReference>
<dbReference type="VEuPathDB" id="FungiDB:HMPREF1541_03603"/>
<dbReference type="GeneID" id="19970942"/>
<dbReference type="InterPro" id="IPR029063">
    <property type="entry name" value="SAM-dependent_MTases_sf"/>
</dbReference>
<reference evidence="1 2" key="1">
    <citation type="submission" date="2013-03" db="EMBL/GenBank/DDBJ databases">
        <title>The Genome Sequence of Phialophora europaea CBS 101466.</title>
        <authorList>
            <consortium name="The Broad Institute Genomics Platform"/>
            <person name="Cuomo C."/>
            <person name="de Hoog S."/>
            <person name="Gorbushina A."/>
            <person name="Walker B."/>
            <person name="Young S.K."/>
            <person name="Zeng Q."/>
            <person name="Gargeya S."/>
            <person name="Fitzgerald M."/>
            <person name="Haas B."/>
            <person name="Abouelleil A."/>
            <person name="Allen A.W."/>
            <person name="Alvarado L."/>
            <person name="Arachchi H.M."/>
            <person name="Berlin A.M."/>
            <person name="Chapman S.B."/>
            <person name="Gainer-Dewar J."/>
            <person name="Goldberg J."/>
            <person name="Griggs A."/>
            <person name="Gujja S."/>
            <person name="Hansen M."/>
            <person name="Howarth C."/>
            <person name="Imamovic A."/>
            <person name="Ireland A."/>
            <person name="Larimer J."/>
            <person name="McCowan C."/>
            <person name="Murphy C."/>
            <person name="Pearson M."/>
            <person name="Poon T.W."/>
            <person name="Priest M."/>
            <person name="Roberts A."/>
            <person name="Saif S."/>
            <person name="Shea T."/>
            <person name="Sisk P."/>
            <person name="Sykes S."/>
            <person name="Wortman J."/>
            <person name="Nusbaum C."/>
            <person name="Birren B."/>
        </authorList>
    </citation>
    <scope>NUCLEOTIDE SEQUENCE [LARGE SCALE GENOMIC DNA]</scope>
    <source>
        <strain evidence="1 2">CBS 101466</strain>
    </source>
</reference>
<keyword evidence="2" id="KW-1185">Reference proteome</keyword>
<dbReference type="PANTHER" id="PTHR39290">
    <property type="entry name" value="C3H1-TYPE DOMAIN-CONTAINING PROTEIN-RELATED"/>
    <property type="match status" value="1"/>
</dbReference>
<dbReference type="PANTHER" id="PTHR39290:SF6">
    <property type="entry name" value="S-ADENOSYL-L-METHIONINE-DEPENDENT METHYLTRANSFERASES SUPERFAMILY PROTEIN"/>
    <property type="match status" value="1"/>
</dbReference>
<dbReference type="RefSeq" id="XP_008716176.1">
    <property type="nucleotide sequence ID" value="XM_008717954.1"/>
</dbReference>
<accession>W2RYY4</accession>
<evidence type="ECO:0000313" key="2">
    <source>
        <dbReference type="Proteomes" id="UP000030752"/>
    </source>
</evidence>
<dbReference type="OrthoDB" id="5411518at2759"/>
<name>W2RYY4_CYPE1</name>
<sequence>MPPTIPASTIGAPSFDPSTLLDPSNPLLPTALSHLQPPHNDLRLALLTLFSLPASAGDTYTYHATASVTLPQVQSAVAAGPAHGLLDWYVDASGHARGQHPPPADVAAYVGLFDATKAPAAALKGFAANAKRGSLREGVAKWLTTRRFVAVGVPAVAKLKADGNGKWYVNPYAEFLAWACGALQWCGPDANAGLVRVSHHVLPLFMHHFGCVCPNWEALSLIAWFARPGAKGRPKKRVLDVGSGNGYWTAMLRMEPWGLDVTPVDNMQSRWRTVWVGDTLVVDAVKWLQKREVALQREEVLLLVYPVTQGGFTEGVIDAFKGDVVVVAGTQNGSGYTGFQGECVDTWFKKRGGWDLCVRVPLMSFPGKDDALFIFRRKDAAA</sequence>
<dbReference type="AlphaFoldDB" id="W2RYY4"/>
<protein>
    <submittedName>
        <fullName evidence="1">Uncharacterized protein</fullName>
    </submittedName>
</protein>
<dbReference type="InParanoid" id="W2RYY4"/>
<evidence type="ECO:0000313" key="1">
    <source>
        <dbReference type="EMBL" id="ETN41667.1"/>
    </source>
</evidence>
<dbReference type="Proteomes" id="UP000030752">
    <property type="component" value="Unassembled WGS sequence"/>
</dbReference>
<proteinExistence type="predicted"/>